<reference evidence="22 23" key="2">
    <citation type="submission" date="2025-04" db="UniProtKB">
        <authorList>
            <consortium name="RefSeq"/>
        </authorList>
    </citation>
    <scope>IDENTIFICATION</scope>
</reference>
<feature type="coiled-coil region" evidence="16">
    <location>
        <begin position="288"/>
        <end position="330"/>
    </location>
</feature>
<feature type="compositionally biased region" description="Low complexity" evidence="17">
    <location>
        <begin position="442"/>
        <end position="453"/>
    </location>
</feature>
<dbReference type="PROSITE" id="PS51789">
    <property type="entry name" value="RLR_CTR"/>
    <property type="match status" value="1"/>
</dbReference>
<evidence type="ECO:0000256" key="10">
    <source>
        <dbReference type="ARBA" id="ARBA00022833"/>
    </source>
</evidence>
<dbReference type="GeneID" id="106165417"/>
<feature type="compositionally biased region" description="Basic residues" evidence="17">
    <location>
        <begin position="689"/>
        <end position="699"/>
    </location>
</feature>
<evidence type="ECO:0000259" key="20">
    <source>
        <dbReference type="PROSITE" id="PS51789"/>
    </source>
</evidence>
<evidence type="ECO:0000259" key="19">
    <source>
        <dbReference type="PROSITE" id="PS51194"/>
    </source>
</evidence>
<evidence type="ECO:0000256" key="9">
    <source>
        <dbReference type="ARBA" id="ARBA00022806"/>
    </source>
</evidence>
<dbReference type="GO" id="GO:0003724">
    <property type="term" value="F:RNA helicase activity"/>
    <property type="evidence" value="ECO:0007669"/>
    <property type="project" value="UniProtKB-EC"/>
</dbReference>
<dbReference type="Proteomes" id="UP000085678">
    <property type="component" value="Unplaced"/>
</dbReference>
<dbReference type="GO" id="GO:0016787">
    <property type="term" value="F:hydrolase activity"/>
    <property type="evidence" value="ECO:0007669"/>
    <property type="project" value="UniProtKB-KW"/>
</dbReference>
<evidence type="ECO:0000256" key="2">
    <source>
        <dbReference type="ARBA" id="ARBA00006866"/>
    </source>
</evidence>
<dbReference type="InterPro" id="IPR011545">
    <property type="entry name" value="DEAD/DEAH_box_helicase_dom"/>
</dbReference>
<gene>
    <name evidence="22 23" type="primary">LOC106165417</name>
</gene>
<evidence type="ECO:0000256" key="11">
    <source>
        <dbReference type="ARBA" id="ARBA00022840"/>
    </source>
</evidence>
<keyword evidence="13" id="KW-0694">RNA-binding</keyword>
<keyword evidence="9" id="KW-0347">Helicase</keyword>
<feature type="domain" description="RLR CTR" evidence="20">
    <location>
        <begin position="1400"/>
        <end position="1529"/>
    </location>
</feature>
<evidence type="ECO:0000256" key="14">
    <source>
        <dbReference type="ARBA" id="ARBA00023118"/>
    </source>
</evidence>
<keyword evidence="8" id="KW-0378">Hydrolase</keyword>
<dbReference type="PANTHER" id="PTHR14074">
    <property type="entry name" value="HELICASE WITH DEATH DOMAIN-RELATED"/>
    <property type="match status" value="1"/>
</dbReference>
<dbReference type="InterPro" id="IPR001650">
    <property type="entry name" value="Helicase_C-like"/>
</dbReference>
<evidence type="ECO:0000256" key="17">
    <source>
        <dbReference type="SAM" id="MobiDB-lite"/>
    </source>
</evidence>
<keyword evidence="16" id="KW-0175">Coiled coil</keyword>
<dbReference type="InterPro" id="IPR027417">
    <property type="entry name" value="P-loop_NTPase"/>
</dbReference>
<dbReference type="EC" id="3.6.4.13" evidence="3"/>
<evidence type="ECO:0000256" key="13">
    <source>
        <dbReference type="ARBA" id="ARBA00022884"/>
    </source>
</evidence>
<dbReference type="RefSeq" id="XP_013399074.1">
    <property type="nucleotide sequence ID" value="XM_013543620.1"/>
</dbReference>
<feature type="region of interest" description="Disordered" evidence="17">
    <location>
        <begin position="382"/>
        <end position="416"/>
    </location>
</feature>
<keyword evidence="10" id="KW-0862">Zinc</keyword>
<dbReference type="GO" id="GO:0003723">
    <property type="term" value="F:RNA binding"/>
    <property type="evidence" value="ECO:0007669"/>
    <property type="project" value="UniProtKB-KW"/>
</dbReference>
<dbReference type="Gene3D" id="2.170.150.30">
    <property type="entry name" value="RIG-I-like receptor, C-terminal regulatory domain"/>
    <property type="match status" value="1"/>
</dbReference>
<dbReference type="PROSITE" id="PS51192">
    <property type="entry name" value="HELICASE_ATP_BIND_1"/>
    <property type="match status" value="1"/>
</dbReference>
<organism evidence="21 23">
    <name type="scientific">Lingula anatina</name>
    <name type="common">Brachiopod</name>
    <name type="synonym">Lingula unguis</name>
    <dbReference type="NCBI Taxonomy" id="7574"/>
    <lineage>
        <taxon>Eukaryota</taxon>
        <taxon>Metazoa</taxon>
        <taxon>Spiralia</taxon>
        <taxon>Lophotrochozoa</taxon>
        <taxon>Brachiopoda</taxon>
        <taxon>Linguliformea</taxon>
        <taxon>Lingulata</taxon>
        <taxon>Lingulida</taxon>
        <taxon>Linguloidea</taxon>
        <taxon>Lingulidae</taxon>
        <taxon>Lingula</taxon>
    </lineage>
</organism>
<sequence length="1529" mass="172727">MATARSLSNPDKENFFRMSVLIVDYALKVLQDVLQKELENRYPNLFDPNTGLLCRVLGDATVRTTLFGLPSRVFNYHQRNQLYPARNPSTSITIGDLDITLTVLLLRNITSLNPRPGLNAWDNPSDADTSTEATIGKVKRYRNIVYGHANKAAISAQDFRAHFSDLKSILRSLSSKFTSEDYDSILSEPFNAASLEENQTILKEWYNYDKDMKDYLMSMQATLEESHEQIIHGLKESETKLQDHVEQVHKRSEDTILRKMDSDNQNTHNQLEEISQGITHVNVDQSEMADQLQQSQKFMEEVTNAQKEDSQNIQAQLEKGREELASLRSTQGLHLQMTKEMQENVQTICDRDRDTPEFQKIPGSVDLDIHMRISPSGMETVKSSAIFSSSQKTPSPEDTQPDREPLPSVTGGGSEEDQITGIAAHLEGEAIKNITQTESSDEAPTASSPSESAVHIPLPEDTTPLCEARDLHFMKMSETIMSRTTNFEDIEKAIGYIKEYHAMLYDTKRQCFILRLVCPSVHSLDQLWQSYHCGELQAAVEESFVNIKNLEDLGLSHSDINFWVEMEEDDYIECRKYIKENTELKAMIYEDLKMTVRKGPHGSAEQTIYGIRRALMAAFSLRKEDILIKWWDYGRPGDSAVICYGIQPHHVDHIDDNVQDLPKDVLRDLGGLTITIGTNTLKLTVTKTIPRRSRSRSRSRTLDVSNVRSSSSKRRLATGGKKPRDTTTLSSETESTATSPVNDDLLTQSIIADQNASNTDMPSATTPCTSSDSSLQETNVQQQIPSISSLGDNVYTAQAAFSGSEPVVEVPGEVTERDEGISRLTSVPLEHHVQDSVPTAQEFCLRKYQRELAGEAIKGTNTIICAPTGSGKTLTVAYICRIRRSQLLKNGQKFKAVFIVCIRNLIQQQKDAFQTIFPPQDNIVGAVSQTSDNLKSCLLYNDIVMLTAQILVNAIKEGDVKITDFNLMIMDECHHTDLDHPYNMIMRLYMTEKKNRDQIGESTECLPQIIGLSASLGTGKGSDPLQHYYRVCANLDCFTISHVRNPVNEKELLCINPKPKKDQIKLVPPRSSADPFALMVKQMMEESESEVNFPMGTFKNFDKGSQGYENWVIENRNEAEHQALHTPEMRNTVITCRFLRDLNSALMLYDDLRGKDALEFLTKKIVNDDHSIHSELPEVEKKLRKRFLSQYGRLQSHCEKESSTSNKMLEELYRLLTEQFEKNPESRGIVLIRTREGCSALERCIHENIDQRLVRVGRMTGQSGDTSMTDVQQLKVIKAFKKGLAEPDGINLLVATDVAQEGLDIPKCNLMIRYNFVSNEIGTVQSKGRARAKESECYLIVPDGSINAAREFQNMSKEHAMMEALKDFDKLDPEEVRRNIKVKQDELWGRHLQSQAQSSARRSELDDGTDVKVLCKECKTILCRGNFIIKKGSHYICVDPEFPKKIKVETVQRRDFRTDAQIGVSICRQTDTCGQSLGPVLEYKQGSRRKGYTLSKDKIMLLYPGKPGLVQVKKWPSVCFKIQEENVGD</sequence>
<keyword evidence="6" id="KW-0479">Metal-binding</keyword>
<keyword evidence="21" id="KW-1185">Reference proteome</keyword>
<dbReference type="InterPro" id="IPR051363">
    <property type="entry name" value="RLR_Helicase"/>
</dbReference>
<dbReference type="GO" id="GO:0045087">
    <property type="term" value="P:innate immune response"/>
    <property type="evidence" value="ECO:0007669"/>
    <property type="project" value="UniProtKB-KW"/>
</dbReference>
<dbReference type="SMART" id="SM00487">
    <property type="entry name" value="DEXDc"/>
    <property type="match status" value="1"/>
</dbReference>
<evidence type="ECO:0000256" key="12">
    <source>
        <dbReference type="ARBA" id="ARBA00022859"/>
    </source>
</evidence>
<dbReference type="GO" id="GO:0005737">
    <property type="term" value="C:cytoplasm"/>
    <property type="evidence" value="ECO:0007669"/>
    <property type="project" value="UniProtKB-SubCell"/>
</dbReference>
<evidence type="ECO:0000256" key="16">
    <source>
        <dbReference type="SAM" id="Coils"/>
    </source>
</evidence>
<dbReference type="Gene3D" id="1.20.1320.30">
    <property type="match status" value="1"/>
</dbReference>
<dbReference type="Pfam" id="PF18738">
    <property type="entry name" value="HEPN_DZIP3"/>
    <property type="match status" value="1"/>
</dbReference>
<feature type="compositionally biased region" description="Low complexity" evidence="17">
    <location>
        <begin position="726"/>
        <end position="739"/>
    </location>
</feature>
<name>A0A1S3ING3_LINAN</name>
<keyword evidence="14" id="KW-0051">Antiviral defense</keyword>
<evidence type="ECO:0000256" key="4">
    <source>
        <dbReference type="ARBA" id="ARBA00022490"/>
    </source>
</evidence>
<keyword evidence="5" id="KW-0399">Innate immunity</keyword>
<feature type="compositionally biased region" description="Polar residues" evidence="17">
    <location>
        <begin position="382"/>
        <end position="398"/>
    </location>
</feature>
<comment type="catalytic activity">
    <reaction evidence="15">
        <text>ATP + H2O = ADP + phosphate + H(+)</text>
        <dbReference type="Rhea" id="RHEA:13065"/>
        <dbReference type="ChEBI" id="CHEBI:15377"/>
        <dbReference type="ChEBI" id="CHEBI:15378"/>
        <dbReference type="ChEBI" id="CHEBI:30616"/>
        <dbReference type="ChEBI" id="CHEBI:43474"/>
        <dbReference type="ChEBI" id="CHEBI:456216"/>
        <dbReference type="EC" id="3.6.4.13"/>
    </reaction>
    <physiologicalReaction direction="left-to-right" evidence="15">
        <dbReference type="Rhea" id="RHEA:13066"/>
    </physiologicalReaction>
</comment>
<dbReference type="OrthoDB" id="6150506at2759"/>
<evidence type="ECO:0000256" key="3">
    <source>
        <dbReference type="ARBA" id="ARBA00012552"/>
    </source>
</evidence>
<reference evidence="22 23" key="1">
    <citation type="journal article" date="2015" name="Nat. Commun.">
        <title>The Lingula genome provides insights into brachiopod evolution and the origin of phosphate biomineralization.</title>
        <authorList>
            <person name="Luo Y.J."/>
            <person name="Takeuchi T."/>
            <person name="Koyanagi R."/>
            <person name="Yamada L."/>
            <person name="Kanda M."/>
            <person name="Khalturina M."/>
            <person name="Fujie M."/>
            <person name="Yamasaki S.I."/>
            <person name="Endo K."/>
            <person name="Satoh N."/>
        </authorList>
    </citation>
    <scope>NUCLEOTIDE SEQUENCE</scope>
</reference>
<dbReference type="InterPro" id="IPR041204">
    <property type="entry name" value="RIG-I-like_C"/>
</dbReference>
<comment type="similarity">
    <text evidence="2">Belongs to the helicase family. RLR subfamily.</text>
</comment>
<keyword evidence="7" id="KW-0547">Nucleotide-binding</keyword>
<dbReference type="SUPFAM" id="SSF52540">
    <property type="entry name" value="P-loop containing nucleoside triphosphate hydrolases"/>
    <property type="match status" value="1"/>
</dbReference>
<evidence type="ECO:0000256" key="5">
    <source>
        <dbReference type="ARBA" id="ARBA00022588"/>
    </source>
</evidence>
<keyword evidence="11" id="KW-0067">ATP-binding</keyword>
<dbReference type="InterPro" id="IPR038557">
    <property type="entry name" value="RLR_C_sf"/>
</dbReference>
<comment type="subcellular location">
    <subcellularLocation>
        <location evidence="1">Cytoplasm</location>
    </subcellularLocation>
</comment>
<protein>
    <recommendedName>
        <fullName evidence="3">RNA helicase</fullName>
        <ecNumber evidence="3">3.6.4.13</ecNumber>
    </recommendedName>
</protein>
<evidence type="ECO:0000256" key="15">
    <source>
        <dbReference type="ARBA" id="ARBA00049390"/>
    </source>
</evidence>
<evidence type="ECO:0000313" key="22">
    <source>
        <dbReference type="RefSeq" id="XP_013399073.1"/>
    </source>
</evidence>
<dbReference type="InterPro" id="IPR014001">
    <property type="entry name" value="Helicase_ATP-bd"/>
</dbReference>
<dbReference type="SMART" id="SM00490">
    <property type="entry name" value="HELICc"/>
    <property type="match status" value="1"/>
</dbReference>
<proteinExistence type="inferred from homology"/>
<evidence type="ECO:0000256" key="1">
    <source>
        <dbReference type="ARBA" id="ARBA00004496"/>
    </source>
</evidence>
<evidence type="ECO:0000256" key="7">
    <source>
        <dbReference type="ARBA" id="ARBA00022741"/>
    </source>
</evidence>
<dbReference type="Pfam" id="PF11648">
    <property type="entry name" value="RIG-I_C-RD"/>
    <property type="match status" value="1"/>
</dbReference>
<evidence type="ECO:0000256" key="8">
    <source>
        <dbReference type="ARBA" id="ARBA00022801"/>
    </source>
</evidence>
<feature type="domain" description="Helicase ATP-binding" evidence="18">
    <location>
        <begin position="853"/>
        <end position="1034"/>
    </location>
</feature>
<dbReference type="GO" id="GO:0046872">
    <property type="term" value="F:metal ion binding"/>
    <property type="evidence" value="ECO:0007669"/>
    <property type="project" value="UniProtKB-KW"/>
</dbReference>
<dbReference type="Gene3D" id="3.40.50.300">
    <property type="entry name" value="P-loop containing nucleotide triphosphate hydrolases"/>
    <property type="match status" value="2"/>
</dbReference>
<dbReference type="PROSITE" id="PS51194">
    <property type="entry name" value="HELICASE_CTER"/>
    <property type="match status" value="1"/>
</dbReference>
<feature type="region of interest" description="Disordered" evidence="17">
    <location>
        <begin position="688"/>
        <end position="746"/>
    </location>
</feature>
<evidence type="ECO:0000259" key="18">
    <source>
        <dbReference type="PROSITE" id="PS51192"/>
    </source>
</evidence>
<dbReference type="InterPro" id="IPR041249">
    <property type="entry name" value="HEPN_DZIP3"/>
</dbReference>
<dbReference type="GO" id="GO:0051607">
    <property type="term" value="P:defense response to virus"/>
    <property type="evidence" value="ECO:0007669"/>
    <property type="project" value="UniProtKB-KW"/>
</dbReference>
<evidence type="ECO:0000313" key="21">
    <source>
        <dbReference type="Proteomes" id="UP000085678"/>
    </source>
</evidence>
<feature type="domain" description="Helicase C-terminal" evidence="19">
    <location>
        <begin position="1208"/>
        <end position="1388"/>
    </location>
</feature>
<evidence type="ECO:0000256" key="6">
    <source>
        <dbReference type="ARBA" id="ARBA00022723"/>
    </source>
</evidence>
<dbReference type="Pfam" id="PF00271">
    <property type="entry name" value="Helicase_C"/>
    <property type="match status" value="1"/>
</dbReference>
<keyword evidence="4" id="KW-0963">Cytoplasm</keyword>
<dbReference type="STRING" id="7574.A0A1S3ING3"/>
<evidence type="ECO:0000313" key="23">
    <source>
        <dbReference type="RefSeq" id="XP_013399074.1"/>
    </source>
</evidence>
<dbReference type="InterPro" id="IPR021673">
    <property type="entry name" value="RLR_CTR"/>
</dbReference>
<keyword evidence="12" id="KW-0391">Immunity</keyword>
<dbReference type="Pfam" id="PF00270">
    <property type="entry name" value="DEAD"/>
    <property type="match status" value="1"/>
</dbReference>
<dbReference type="RefSeq" id="XP_013399073.1">
    <property type="nucleotide sequence ID" value="XM_013543619.1"/>
</dbReference>
<feature type="region of interest" description="Disordered" evidence="17">
    <location>
        <begin position="436"/>
        <end position="461"/>
    </location>
</feature>
<dbReference type="GO" id="GO:0005524">
    <property type="term" value="F:ATP binding"/>
    <property type="evidence" value="ECO:0007669"/>
    <property type="project" value="UniProtKB-KW"/>
</dbReference>
<accession>A0A1S3ING3</accession>
<dbReference type="KEGG" id="lak:106165417"/>
<dbReference type="Pfam" id="PF18119">
    <property type="entry name" value="RIG-I_C"/>
    <property type="match status" value="1"/>
</dbReference>
<dbReference type="PANTHER" id="PTHR14074:SF36">
    <property type="entry name" value="RNA HELICASE"/>
    <property type="match status" value="1"/>
</dbReference>